<dbReference type="PANTHER" id="PTHR22872">
    <property type="entry name" value="BTK-BINDING PROTEIN-RELATED"/>
    <property type="match status" value="1"/>
</dbReference>
<dbReference type="SMART" id="SM00225">
    <property type="entry name" value="BTB"/>
    <property type="match status" value="1"/>
</dbReference>
<organism evidence="3 4">
    <name type="scientific">Rhipicephalus microplus</name>
    <name type="common">Cattle tick</name>
    <name type="synonym">Boophilus microplus</name>
    <dbReference type="NCBI Taxonomy" id="6941"/>
    <lineage>
        <taxon>Eukaryota</taxon>
        <taxon>Metazoa</taxon>
        <taxon>Ecdysozoa</taxon>
        <taxon>Arthropoda</taxon>
        <taxon>Chelicerata</taxon>
        <taxon>Arachnida</taxon>
        <taxon>Acari</taxon>
        <taxon>Parasitiformes</taxon>
        <taxon>Ixodida</taxon>
        <taxon>Ixodoidea</taxon>
        <taxon>Ixodidae</taxon>
        <taxon>Rhipicephalinae</taxon>
        <taxon>Rhipicephalus</taxon>
        <taxon>Boophilus</taxon>
    </lineage>
</organism>
<gene>
    <name evidence="3" type="ORF">HPB51_004022</name>
</gene>
<dbReference type="InterPro" id="IPR000210">
    <property type="entry name" value="BTB/POZ_dom"/>
</dbReference>
<evidence type="ECO:0000313" key="4">
    <source>
        <dbReference type="Proteomes" id="UP000821866"/>
    </source>
</evidence>
<dbReference type="EMBL" id="JABSTU010000001">
    <property type="protein sequence ID" value="KAH8038910.1"/>
    <property type="molecule type" value="Genomic_DNA"/>
</dbReference>
<feature type="domain" description="BTB" evidence="2">
    <location>
        <begin position="18"/>
        <end position="85"/>
    </location>
</feature>
<dbReference type="InterPro" id="IPR011333">
    <property type="entry name" value="SKP1/BTB/POZ_sf"/>
</dbReference>
<dbReference type="PANTHER" id="PTHR22872:SF2">
    <property type="entry name" value="INHIBITOR OF BRUTON TYROSINE KINASE"/>
    <property type="match status" value="1"/>
</dbReference>
<dbReference type="Pfam" id="PF00651">
    <property type="entry name" value="BTB"/>
    <property type="match status" value="1"/>
</dbReference>
<reference evidence="3" key="2">
    <citation type="submission" date="2021-09" db="EMBL/GenBank/DDBJ databases">
        <authorList>
            <person name="Jia N."/>
            <person name="Wang J."/>
            <person name="Shi W."/>
            <person name="Du L."/>
            <person name="Sun Y."/>
            <person name="Zhan W."/>
            <person name="Jiang J."/>
            <person name="Wang Q."/>
            <person name="Zhang B."/>
            <person name="Ji P."/>
            <person name="Sakyi L.B."/>
            <person name="Cui X."/>
            <person name="Yuan T."/>
            <person name="Jiang B."/>
            <person name="Yang W."/>
            <person name="Lam T.T.-Y."/>
            <person name="Chang Q."/>
            <person name="Ding S."/>
            <person name="Wang X."/>
            <person name="Zhu J."/>
            <person name="Ruan X."/>
            <person name="Zhao L."/>
            <person name="Wei J."/>
            <person name="Que T."/>
            <person name="Du C."/>
            <person name="Cheng J."/>
            <person name="Dai P."/>
            <person name="Han X."/>
            <person name="Huang E."/>
            <person name="Gao Y."/>
            <person name="Liu J."/>
            <person name="Shao H."/>
            <person name="Ye R."/>
            <person name="Li L."/>
            <person name="Wei W."/>
            <person name="Wang X."/>
            <person name="Wang C."/>
            <person name="Huo Q."/>
            <person name="Li W."/>
            <person name="Guo W."/>
            <person name="Chen H."/>
            <person name="Chen S."/>
            <person name="Zhou L."/>
            <person name="Zhou L."/>
            <person name="Ni X."/>
            <person name="Tian J."/>
            <person name="Zhou Y."/>
            <person name="Sheng Y."/>
            <person name="Liu T."/>
            <person name="Pan Y."/>
            <person name="Xia L."/>
            <person name="Li J."/>
            <person name="Zhao F."/>
            <person name="Cao W."/>
        </authorList>
    </citation>
    <scope>NUCLEOTIDE SEQUENCE</scope>
    <source>
        <strain evidence="3">Rmic-2018</strain>
        <tissue evidence="3">Larvae</tissue>
    </source>
</reference>
<dbReference type="Gene3D" id="3.30.710.10">
    <property type="entry name" value="Potassium Channel Kv1.1, Chain A"/>
    <property type="match status" value="1"/>
</dbReference>
<evidence type="ECO:0000259" key="2">
    <source>
        <dbReference type="PROSITE" id="PS50097"/>
    </source>
</evidence>
<dbReference type="InterPro" id="IPR051625">
    <property type="entry name" value="Signaling_Regulatory_Domain"/>
</dbReference>
<accession>A0A9J6EWW0</accession>
<dbReference type="PROSITE" id="PS50097">
    <property type="entry name" value="BTB"/>
    <property type="match status" value="1"/>
</dbReference>
<keyword evidence="1" id="KW-0677">Repeat</keyword>
<sequence length="218" mass="24924">MPPITKYRFFRNKFDTLYDVFLVSSDGVRFPCHRCILVARLEYFNSMLSFCWVEHSSSQLSLPIPSKVLDVILEFLYTDDVPKLKHSRDIEFVCQVLVSADQLLATRLRQMCEATLGDMMTLKNVSDLLEVACMYNADQLKTLCVQFMCINLPAILECSLDSLSDDAAADLASCYRKMVPAMSRRVITPYMNDPSKEDIEKVQEDYGALFDHAEFTGH</sequence>
<reference evidence="3" key="1">
    <citation type="journal article" date="2020" name="Cell">
        <title>Large-Scale Comparative Analyses of Tick Genomes Elucidate Their Genetic Diversity and Vector Capacities.</title>
        <authorList>
            <consortium name="Tick Genome and Microbiome Consortium (TIGMIC)"/>
            <person name="Jia N."/>
            <person name="Wang J."/>
            <person name="Shi W."/>
            <person name="Du L."/>
            <person name="Sun Y."/>
            <person name="Zhan W."/>
            <person name="Jiang J.F."/>
            <person name="Wang Q."/>
            <person name="Zhang B."/>
            <person name="Ji P."/>
            <person name="Bell-Sakyi L."/>
            <person name="Cui X.M."/>
            <person name="Yuan T.T."/>
            <person name="Jiang B.G."/>
            <person name="Yang W.F."/>
            <person name="Lam T.T."/>
            <person name="Chang Q.C."/>
            <person name="Ding S.J."/>
            <person name="Wang X.J."/>
            <person name="Zhu J.G."/>
            <person name="Ruan X.D."/>
            <person name="Zhao L."/>
            <person name="Wei J.T."/>
            <person name="Ye R.Z."/>
            <person name="Que T.C."/>
            <person name="Du C.H."/>
            <person name="Zhou Y.H."/>
            <person name="Cheng J.X."/>
            <person name="Dai P.F."/>
            <person name="Guo W.B."/>
            <person name="Han X.H."/>
            <person name="Huang E.J."/>
            <person name="Li L.F."/>
            <person name="Wei W."/>
            <person name="Gao Y.C."/>
            <person name="Liu J.Z."/>
            <person name="Shao H.Z."/>
            <person name="Wang X."/>
            <person name="Wang C.C."/>
            <person name="Yang T.C."/>
            <person name="Huo Q.B."/>
            <person name="Li W."/>
            <person name="Chen H.Y."/>
            <person name="Chen S.E."/>
            <person name="Zhou L.G."/>
            <person name="Ni X.B."/>
            <person name="Tian J.H."/>
            <person name="Sheng Y."/>
            <person name="Liu T."/>
            <person name="Pan Y.S."/>
            <person name="Xia L.Y."/>
            <person name="Li J."/>
            <person name="Zhao F."/>
            <person name="Cao W.C."/>
        </authorList>
    </citation>
    <scope>NUCLEOTIDE SEQUENCE</scope>
    <source>
        <strain evidence="3">Rmic-2018</strain>
    </source>
</reference>
<protein>
    <recommendedName>
        <fullName evidence="2">BTB domain-containing protein</fullName>
    </recommendedName>
</protein>
<name>A0A9J6EWW0_RHIMP</name>
<dbReference type="AlphaFoldDB" id="A0A9J6EWW0"/>
<dbReference type="CDD" id="cd18500">
    <property type="entry name" value="BACK_IBtk"/>
    <property type="match status" value="1"/>
</dbReference>
<comment type="caution">
    <text evidence="3">The sequence shown here is derived from an EMBL/GenBank/DDBJ whole genome shotgun (WGS) entry which is preliminary data.</text>
</comment>
<dbReference type="SUPFAM" id="SSF54695">
    <property type="entry name" value="POZ domain"/>
    <property type="match status" value="1"/>
</dbReference>
<dbReference type="Proteomes" id="UP000821866">
    <property type="component" value="Chromosome 1"/>
</dbReference>
<proteinExistence type="predicted"/>
<keyword evidence="4" id="KW-1185">Reference proteome</keyword>
<evidence type="ECO:0000256" key="1">
    <source>
        <dbReference type="ARBA" id="ARBA00022737"/>
    </source>
</evidence>
<evidence type="ECO:0000313" key="3">
    <source>
        <dbReference type="EMBL" id="KAH8038910.1"/>
    </source>
</evidence>